<comment type="caution">
    <text evidence="2">The sequence shown here is derived from an EMBL/GenBank/DDBJ whole genome shotgun (WGS) entry which is preliminary data.</text>
</comment>
<keyword evidence="1" id="KW-0472">Membrane</keyword>
<feature type="transmembrane region" description="Helical" evidence="1">
    <location>
        <begin position="29"/>
        <end position="50"/>
    </location>
</feature>
<accession>A0A917IPR8</accession>
<feature type="transmembrane region" description="Helical" evidence="1">
    <location>
        <begin position="164"/>
        <end position="182"/>
    </location>
</feature>
<gene>
    <name evidence="2" type="ORF">GCM10007359_05940</name>
</gene>
<feature type="transmembrane region" description="Helical" evidence="1">
    <location>
        <begin position="80"/>
        <end position="105"/>
    </location>
</feature>
<dbReference type="RefSeq" id="WP_188358828.1">
    <property type="nucleotide sequence ID" value="NZ_BMDC01000001.1"/>
</dbReference>
<keyword evidence="1" id="KW-1133">Transmembrane helix</keyword>
<evidence type="ECO:0000256" key="1">
    <source>
        <dbReference type="SAM" id="Phobius"/>
    </source>
</evidence>
<evidence type="ECO:0000313" key="2">
    <source>
        <dbReference type="EMBL" id="GGH59084.1"/>
    </source>
</evidence>
<dbReference type="InterPro" id="IPR021354">
    <property type="entry name" value="DUF2975"/>
</dbReference>
<evidence type="ECO:0008006" key="4">
    <source>
        <dbReference type="Google" id="ProtNLM"/>
    </source>
</evidence>
<evidence type="ECO:0000313" key="3">
    <source>
        <dbReference type="Proteomes" id="UP000600171"/>
    </source>
</evidence>
<dbReference type="EMBL" id="BMDC01000001">
    <property type="protein sequence ID" value="GGH59084.1"/>
    <property type="molecule type" value="Genomic_DNA"/>
</dbReference>
<feature type="transmembrane region" description="Helical" evidence="1">
    <location>
        <begin position="126"/>
        <end position="144"/>
    </location>
</feature>
<keyword evidence="1" id="KW-0812">Transmembrane</keyword>
<dbReference type="AlphaFoldDB" id="A0A917IPR8"/>
<sequence length="200" mass="22863">MGKIKAFFGLEAKETQTEKLEAQNSFNTAFVSFIALSFLIPLTLILYWPYPSTEPIWISAYDINSGQAHTLETAELPIHILAFAWVKHFLPTAIVTMFCIQMVRVSSAFNRRENFSFHAIRIFKQVRWILSIGLIIYLIDQMVLDTLVQNYFAGHDRVSVSRYSSDWFELGIVVAISVVYFIEGALRRGLTLQEEADATI</sequence>
<dbReference type="Pfam" id="PF11188">
    <property type="entry name" value="DUF2975"/>
    <property type="match status" value="1"/>
</dbReference>
<dbReference type="Proteomes" id="UP000600171">
    <property type="component" value="Unassembled WGS sequence"/>
</dbReference>
<name>A0A917IPR8_9MICC</name>
<proteinExistence type="predicted"/>
<keyword evidence="3" id="KW-1185">Reference proteome</keyword>
<reference evidence="2 3" key="1">
    <citation type="journal article" date="2014" name="Int. J. Syst. Evol. Microbiol.">
        <title>Complete genome sequence of Corynebacterium casei LMG S-19264T (=DSM 44701T), isolated from a smear-ripened cheese.</title>
        <authorList>
            <consortium name="US DOE Joint Genome Institute (JGI-PGF)"/>
            <person name="Walter F."/>
            <person name="Albersmeier A."/>
            <person name="Kalinowski J."/>
            <person name="Ruckert C."/>
        </authorList>
    </citation>
    <scope>NUCLEOTIDE SEQUENCE [LARGE SCALE GENOMIC DNA]</scope>
    <source>
        <strain evidence="2 3">CCM 8669</strain>
    </source>
</reference>
<protein>
    <recommendedName>
        <fullName evidence="4">DUF2975 domain-containing protein</fullName>
    </recommendedName>
</protein>
<organism evidence="2 3">
    <name type="scientific">Rothia aerolata</name>
    <dbReference type="NCBI Taxonomy" id="1812262"/>
    <lineage>
        <taxon>Bacteria</taxon>
        <taxon>Bacillati</taxon>
        <taxon>Actinomycetota</taxon>
        <taxon>Actinomycetes</taxon>
        <taxon>Micrococcales</taxon>
        <taxon>Micrococcaceae</taxon>
        <taxon>Rothia</taxon>
    </lineage>
</organism>